<proteinExistence type="predicted"/>
<reference evidence="2 3" key="1">
    <citation type="journal article" date="2020" name="Nat. Food">
        <title>A phased Vanilla planifolia genome enables genetic improvement of flavour and production.</title>
        <authorList>
            <person name="Hasing T."/>
            <person name="Tang H."/>
            <person name="Brym M."/>
            <person name="Khazi F."/>
            <person name="Huang T."/>
            <person name="Chambers A.H."/>
        </authorList>
    </citation>
    <scope>NUCLEOTIDE SEQUENCE [LARGE SCALE GENOMIC DNA]</scope>
    <source>
        <tissue evidence="2">Leaf</tissue>
    </source>
</reference>
<feature type="compositionally biased region" description="Low complexity" evidence="1">
    <location>
        <begin position="57"/>
        <end position="73"/>
    </location>
</feature>
<dbReference type="OrthoDB" id="1925139at2759"/>
<dbReference type="PANTHER" id="PTHR34555:SF1">
    <property type="entry name" value="INTEGRAL MEMBRANE HEMOLYSIN-III-LIKE PROTEIN"/>
    <property type="match status" value="1"/>
</dbReference>
<evidence type="ECO:0000313" key="2">
    <source>
        <dbReference type="EMBL" id="KAG0462144.1"/>
    </source>
</evidence>
<dbReference type="AlphaFoldDB" id="A0A835UGF4"/>
<accession>A0A835UGF4</accession>
<evidence type="ECO:0000313" key="3">
    <source>
        <dbReference type="Proteomes" id="UP000639772"/>
    </source>
</evidence>
<sequence length="239" mass="26548">MNMPDIEKQATVLEKIAPLIDFPGEANSFACNPLEYSPAKGTILDSAKLSGIKRQKSSSPSSPSNPIQNNSSNGQLVYDHSIEKYFPREQVTVVSSQLFSPPSRKTSPGGLEQLLSSKHPGDLVTTPPVNKATILPALPASEILGQGKEHLKERFIRLQMFLKNSNQCNQDEYVQKLRSLSATGRSMHAFELEKRAIQLLLDEDFRHKSCRFGRKVKEEDDARIVIAFGDNTLFPSLLP</sequence>
<feature type="region of interest" description="Disordered" evidence="1">
    <location>
        <begin position="50"/>
        <end position="74"/>
    </location>
</feature>
<organism evidence="2 3">
    <name type="scientific">Vanilla planifolia</name>
    <name type="common">Vanilla</name>
    <dbReference type="NCBI Taxonomy" id="51239"/>
    <lineage>
        <taxon>Eukaryota</taxon>
        <taxon>Viridiplantae</taxon>
        <taxon>Streptophyta</taxon>
        <taxon>Embryophyta</taxon>
        <taxon>Tracheophyta</taxon>
        <taxon>Spermatophyta</taxon>
        <taxon>Magnoliopsida</taxon>
        <taxon>Liliopsida</taxon>
        <taxon>Asparagales</taxon>
        <taxon>Orchidaceae</taxon>
        <taxon>Vanilloideae</taxon>
        <taxon>Vanilleae</taxon>
        <taxon>Vanilla</taxon>
    </lineage>
</organism>
<evidence type="ECO:0000256" key="1">
    <source>
        <dbReference type="SAM" id="MobiDB-lite"/>
    </source>
</evidence>
<dbReference type="Proteomes" id="UP000639772">
    <property type="component" value="Chromosome 11"/>
</dbReference>
<protein>
    <submittedName>
        <fullName evidence="2">Uncharacterized protein</fullName>
    </submittedName>
</protein>
<name>A0A835UGF4_VANPL</name>
<gene>
    <name evidence="2" type="ORF">HPP92_020620</name>
</gene>
<dbReference type="PANTHER" id="PTHR34555">
    <property type="entry name" value="INTEGRAL MEMBRANE HEMOLYSIN-III-LIKE PROTEIN"/>
    <property type="match status" value="1"/>
</dbReference>
<comment type="caution">
    <text evidence="2">The sequence shown here is derived from an EMBL/GenBank/DDBJ whole genome shotgun (WGS) entry which is preliminary data.</text>
</comment>
<dbReference type="EMBL" id="JADCNM010000011">
    <property type="protein sequence ID" value="KAG0462144.1"/>
    <property type="molecule type" value="Genomic_DNA"/>
</dbReference>